<dbReference type="Proteomes" id="UP001288944">
    <property type="component" value="Unassembled WGS sequence"/>
</dbReference>
<dbReference type="Pfam" id="PF12146">
    <property type="entry name" value="Hydrolase_4"/>
    <property type="match status" value="1"/>
</dbReference>
<proteinExistence type="predicted"/>
<reference evidence="2" key="1">
    <citation type="submission" date="2019-11" db="EMBL/GenBank/DDBJ databases">
        <title>Characterization of Clostridium perfringens isolates from swine manure treated agricultural soils.</title>
        <authorList>
            <person name="Wushke S.T."/>
        </authorList>
    </citation>
    <scope>NUCLEOTIDE SEQUENCE</scope>
    <source>
        <strain evidence="2">X62</strain>
    </source>
</reference>
<feature type="non-terminal residue" evidence="2">
    <location>
        <position position="1"/>
    </location>
</feature>
<dbReference type="GO" id="GO:0016787">
    <property type="term" value="F:hydrolase activity"/>
    <property type="evidence" value="ECO:0007669"/>
    <property type="project" value="UniProtKB-KW"/>
</dbReference>
<organism evidence="2 3">
    <name type="scientific">Clostridium perfringens</name>
    <dbReference type="NCBI Taxonomy" id="1502"/>
    <lineage>
        <taxon>Bacteria</taxon>
        <taxon>Bacillati</taxon>
        <taxon>Bacillota</taxon>
        <taxon>Clostridia</taxon>
        <taxon>Eubacteriales</taxon>
        <taxon>Clostridiaceae</taxon>
        <taxon>Clostridium</taxon>
    </lineage>
</organism>
<evidence type="ECO:0000259" key="1">
    <source>
        <dbReference type="Pfam" id="PF12146"/>
    </source>
</evidence>
<dbReference type="Gene3D" id="3.40.50.1820">
    <property type="entry name" value="alpha/beta hydrolase"/>
    <property type="match status" value="1"/>
</dbReference>
<name>A0AAW9KFA1_CLOPF</name>
<dbReference type="EMBL" id="WNUR01000803">
    <property type="protein sequence ID" value="MDZ7543093.1"/>
    <property type="molecule type" value="Genomic_DNA"/>
</dbReference>
<evidence type="ECO:0000313" key="3">
    <source>
        <dbReference type="Proteomes" id="UP001288944"/>
    </source>
</evidence>
<feature type="non-terminal residue" evidence="2">
    <location>
        <position position="168"/>
    </location>
</feature>
<feature type="domain" description="Serine aminopeptidase S33" evidence="1">
    <location>
        <begin position="16"/>
        <end position="135"/>
    </location>
</feature>
<dbReference type="PANTHER" id="PTHR11614">
    <property type="entry name" value="PHOSPHOLIPASE-RELATED"/>
    <property type="match status" value="1"/>
</dbReference>
<dbReference type="AlphaFoldDB" id="A0AAW9KFA1"/>
<protein>
    <submittedName>
        <fullName evidence="2">Alpha/beta fold hydrolase</fullName>
    </submittedName>
</protein>
<sequence length="168" mass="18263">ASRGKVYVTVWEPETNIRAAVQISHGMAETGTRYKRFAESLTAAGYVVYANDHLGHGQTAPNASEMGHLSKNGMMNMVSDMERLSLYILDRHPGVPLILFGHSMGSFLTQMYIAQHGKLLDGAILCASNGPRGPELLAGVAVSRLIAGMKGWKHRSKFIDNLTFGGFN</sequence>
<keyword evidence="2" id="KW-0378">Hydrolase</keyword>
<comment type="caution">
    <text evidence="2">The sequence shown here is derived from an EMBL/GenBank/DDBJ whole genome shotgun (WGS) entry which is preliminary data.</text>
</comment>
<dbReference type="SUPFAM" id="SSF53474">
    <property type="entry name" value="alpha/beta-Hydrolases"/>
    <property type="match status" value="1"/>
</dbReference>
<accession>A0AAW9KFA1</accession>
<gene>
    <name evidence="2" type="ORF">GNF83_18315</name>
</gene>
<dbReference type="InterPro" id="IPR022742">
    <property type="entry name" value="Hydrolase_4"/>
</dbReference>
<dbReference type="InterPro" id="IPR029058">
    <property type="entry name" value="AB_hydrolase_fold"/>
</dbReference>
<dbReference type="InterPro" id="IPR051044">
    <property type="entry name" value="MAG_DAG_Lipase"/>
</dbReference>
<evidence type="ECO:0000313" key="2">
    <source>
        <dbReference type="EMBL" id="MDZ7543093.1"/>
    </source>
</evidence>